<sequence>MWNLNYYSMERNTYFVTHANKMRQSIGFILLIFSINLMNAQVAYHEFSQIQKTFTLLENPTILATATGASGPSSLDDVVYNIADNTIPFSFNFNNIDYTGLKVFTNGYVAFGTIETIKNRPVSDNTAYDGVISAMGADLNGLFQVNGKTAQISYKTIGTAPNRSFVIEYLHFRPYSTSTSTSSYFDWNFQIHLNENQTIEIVYDLQVTGTPSSELLEVGLRGSTNADFNSRKANGVSSSNWTSTTASIQNTDRITTNSSTLPPSGYSFKWEKTSFCLPVYQYSADPVTRVVFNTIDNVSTSTVPTTPIYEDFTNISTDLTKGQTYPISIKGPSSTFPSDVMVYIDFNQNGLFDDAGESFYIGRLEPQNPFNALTITSNILIPSTALNGPTKMRIVKNTNVSALANPDAPNAISGPCATNMRSGQVEEYTLNLQGTSTTPAVQTVAVTTQNNVAAQITAVNGTLPLLATVNPSGANQEVTWSVASGTAFVSVNNEGIATAIANGTATVRATSVADTTKFGEIQITVVLPTDTYCTSEGVDGYSLPIYEFNFNNIQNLSPDQTDASPLYEDFTNQIFEVSKGNTYPVTVKGKTDGQENILSVVYIDINHDFQFTDNEAFNIGMLSNTGGENGTATGSVTIPQSALSGSTRMRVVNMYYNPSSTNGTFINTPCPNAWYLGQIEDYTIQISEAVTPPAVQTVVVTTQNNVPAQISALNETLQLVATINPAGANQEVTWSVVSGQTFVSVNNTGIVTGIENGTAIVRATSVADPAKFGEIQVTVNQVLSVENVMVTVMNNAEAKIIVQNETLPLVAIVNPSGVSQNVTWSVAEGASFASVSTTGVVTGITNGTAIIRATSVADTTKFGEIEVIIDIPTASIDDFVKQHIKVYPNPAVDVLNFDSDLTLESIEIYDMTGKKVIETKQTQINIQHIASGIYQVKIVFENQKAGFIKIIKK</sequence>
<dbReference type="RefSeq" id="WP_290361861.1">
    <property type="nucleotide sequence ID" value="NZ_JAUFQU010000001.1"/>
</dbReference>
<feature type="domain" description="BIG2" evidence="2">
    <location>
        <begin position="786"/>
        <end position="862"/>
    </location>
</feature>
<evidence type="ECO:0000313" key="3">
    <source>
        <dbReference type="EMBL" id="MDN3705703.1"/>
    </source>
</evidence>
<dbReference type="SUPFAM" id="SSF49373">
    <property type="entry name" value="Invasin/intimin cell-adhesion fragments"/>
    <property type="match status" value="3"/>
</dbReference>
<dbReference type="Pfam" id="PF02368">
    <property type="entry name" value="Big_2"/>
    <property type="match status" value="2"/>
</dbReference>
<comment type="caution">
    <text evidence="3">The sequence shown here is derived from an EMBL/GenBank/DDBJ whole genome shotgun (WGS) entry which is preliminary data.</text>
</comment>
<dbReference type="Pfam" id="PF20009">
    <property type="entry name" value="GEVED"/>
    <property type="match status" value="2"/>
</dbReference>
<dbReference type="InterPro" id="IPR003343">
    <property type="entry name" value="Big_2"/>
</dbReference>
<dbReference type="InterPro" id="IPR045474">
    <property type="entry name" value="GEVED"/>
</dbReference>
<evidence type="ECO:0000313" key="5">
    <source>
        <dbReference type="Proteomes" id="UP001242368"/>
    </source>
</evidence>
<protein>
    <submittedName>
        <fullName evidence="3">GEVED domain-containing protein</fullName>
    </submittedName>
</protein>
<reference evidence="3" key="3">
    <citation type="submission" date="2023-06" db="EMBL/GenBank/DDBJ databases">
        <authorList>
            <person name="Lucena T."/>
            <person name="Sun Q."/>
        </authorList>
    </citation>
    <scope>NUCLEOTIDE SEQUENCE</scope>
    <source>
        <strain evidence="3">CECT 7184</strain>
    </source>
</reference>
<reference evidence="3" key="1">
    <citation type="journal article" date="2014" name="Int. J. Syst. Evol. Microbiol.">
        <title>Complete genome of a new Firmicutes species belonging to the dominant human colonic microbiota ('Ruminococcus bicirculans') reveals two chromosomes and a selective capacity to utilize plant glucans.</title>
        <authorList>
            <consortium name="NISC Comparative Sequencing Program"/>
            <person name="Wegmann U."/>
            <person name="Louis P."/>
            <person name="Goesmann A."/>
            <person name="Henrissat B."/>
            <person name="Duncan S.H."/>
            <person name="Flint H.J."/>
        </authorList>
    </citation>
    <scope>NUCLEOTIDE SEQUENCE</scope>
    <source>
        <strain evidence="3">CECT 7184</strain>
    </source>
</reference>
<dbReference type="EMBL" id="JAUFQU010000061">
    <property type="protein sequence ID" value="MDN3709826.1"/>
    <property type="molecule type" value="Genomic_DNA"/>
</dbReference>
<gene>
    <name evidence="3" type="ORF">QW060_01005</name>
    <name evidence="4" type="ORF">QW060_23100</name>
</gene>
<dbReference type="NCBIfam" id="TIGR04183">
    <property type="entry name" value="Por_Secre_tail"/>
    <property type="match status" value="1"/>
</dbReference>
<dbReference type="PANTHER" id="PTHR23019:SF0">
    <property type="entry name" value="NUCLEAR PORE MEMBRANE GLYCOPROTEIN 210"/>
    <property type="match status" value="1"/>
</dbReference>
<dbReference type="Pfam" id="PF18962">
    <property type="entry name" value="Por_Secre_tail"/>
    <property type="match status" value="1"/>
</dbReference>
<keyword evidence="1" id="KW-0732">Signal</keyword>
<dbReference type="PANTHER" id="PTHR23019">
    <property type="entry name" value="NUCLEAR PORE MEMBRANE GLYCOPROTEIN GP210-RELATED"/>
    <property type="match status" value="1"/>
</dbReference>
<dbReference type="EMBL" id="JAUFQU010000001">
    <property type="protein sequence ID" value="MDN3705703.1"/>
    <property type="molecule type" value="Genomic_DNA"/>
</dbReference>
<dbReference type="Proteomes" id="UP001242368">
    <property type="component" value="Unassembled WGS sequence"/>
</dbReference>
<dbReference type="InterPro" id="IPR045197">
    <property type="entry name" value="NUP210-like"/>
</dbReference>
<evidence type="ECO:0000256" key="1">
    <source>
        <dbReference type="ARBA" id="ARBA00022729"/>
    </source>
</evidence>
<evidence type="ECO:0000313" key="4">
    <source>
        <dbReference type="EMBL" id="MDN3709826.1"/>
    </source>
</evidence>
<feature type="domain" description="BIG2" evidence="2">
    <location>
        <begin position="700"/>
        <end position="774"/>
    </location>
</feature>
<organism evidence="3 5">
    <name type="scientific">Paenimyroides ceti</name>
    <dbReference type="NCBI Taxonomy" id="395087"/>
    <lineage>
        <taxon>Bacteria</taxon>
        <taxon>Pseudomonadati</taxon>
        <taxon>Bacteroidota</taxon>
        <taxon>Flavobacteriia</taxon>
        <taxon>Flavobacteriales</taxon>
        <taxon>Flavobacteriaceae</taxon>
        <taxon>Paenimyroides</taxon>
    </lineage>
</organism>
<dbReference type="InterPro" id="IPR026444">
    <property type="entry name" value="Secre_tail"/>
</dbReference>
<accession>A0ABT8CMN7</accession>
<feature type="domain" description="BIG2" evidence="2">
    <location>
        <begin position="446"/>
        <end position="518"/>
    </location>
</feature>
<evidence type="ECO:0000259" key="2">
    <source>
        <dbReference type="SMART" id="SM00635"/>
    </source>
</evidence>
<dbReference type="SMART" id="SM00635">
    <property type="entry name" value="BID_2"/>
    <property type="match status" value="3"/>
</dbReference>
<dbReference type="InterPro" id="IPR008964">
    <property type="entry name" value="Invasin/intimin_cell_adhesion"/>
</dbReference>
<dbReference type="Gene3D" id="2.60.40.1080">
    <property type="match status" value="3"/>
</dbReference>
<reference evidence="5" key="2">
    <citation type="journal article" date="2019" name="Int. J. Syst. Evol. Microbiol.">
        <title>The Global Catalogue of Microorganisms (GCM) 10K type strain sequencing project: providing services to taxonomists for standard genome sequencing and annotation.</title>
        <authorList>
            <consortium name="The Broad Institute Genomics Platform"/>
            <consortium name="The Broad Institute Genome Sequencing Center for Infectious Disease"/>
            <person name="Wu L."/>
            <person name="Ma J."/>
        </authorList>
    </citation>
    <scope>NUCLEOTIDE SEQUENCE [LARGE SCALE GENOMIC DNA]</scope>
    <source>
        <strain evidence="5">CECT 7184</strain>
    </source>
</reference>
<keyword evidence="5" id="KW-1185">Reference proteome</keyword>
<proteinExistence type="predicted"/>
<name>A0ABT8CMN7_9FLAO</name>